<dbReference type="NCBIfam" id="NF003591">
    <property type="entry name" value="PRK05254.1-4"/>
    <property type="match status" value="1"/>
</dbReference>
<dbReference type="SMART" id="SM00986">
    <property type="entry name" value="UDG"/>
    <property type="match status" value="1"/>
</dbReference>
<evidence type="ECO:0000256" key="6">
    <source>
        <dbReference type="ARBA" id="ARBA00022763"/>
    </source>
</evidence>
<keyword evidence="8 9" id="KW-0234">DNA repair</keyword>
<dbReference type="InterPro" id="IPR036895">
    <property type="entry name" value="Uracil-DNA_glycosylase-like_sf"/>
</dbReference>
<keyword evidence="7 9" id="KW-0378">Hydrolase</keyword>
<organism evidence="13 14">
    <name type="scientific">Paenibacillus contaminans</name>
    <dbReference type="NCBI Taxonomy" id="450362"/>
    <lineage>
        <taxon>Bacteria</taxon>
        <taxon>Bacillati</taxon>
        <taxon>Bacillota</taxon>
        <taxon>Bacilli</taxon>
        <taxon>Bacillales</taxon>
        <taxon>Paenibacillaceae</taxon>
        <taxon>Paenibacillus</taxon>
    </lineage>
</organism>
<dbReference type="Proteomes" id="UP000250369">
    <property type="component" value="Unassembled WGS sequence"/>
</dbReference>
<dbReference type="InterPro" id="IPR002043">
    <property type="entry name" value="UDG_fam1"/>
</dbReference>
<comment type="similarity">
    <text evidence="3 9 11">Belongs to the uracil-DNA glycosylase (UDG) superfamily. UNG family.</text>
</comment>
<evidence type="ECO:0000256" key="8">
    <source>
        <dbReference type="ARBA" id="ARBA00023204"/>
    </source>
</evidence>
<dbReference type="GO" id="GO:0004844">
    <property type="term" value="F:uracil DNA N-glycosylase activity"/>
    <property type="evidence" value="ECO:0007669"/>
    <property type="project" value="UniProtKB-UniRule"/>
</dbReference>
<dbReference type="NCBIfam" id="NF003589">
    <property type="entry name" value="PRK05254.1-2"/>
    <property type="match status" value="1"/>
</dbReference>
<keyword evidence="14" id="KW-1185">Reference proteome</keyword>
<keyword evidence="6 9" id="KW-0227">DNA damage</keyword>
<comment type="function">
    <text evidence="2 9 11">Excises uracil residues from the DNA which can arise as a result of misincorporation of dUMP residues by DNA polymerase or due to deamination of cytosine.</text>
</comment>
<dbReference type="PROSITE" id="PS00130">
    <property type="entry name" value="U_DNA_GLYCOSYLASE"/>
    <property type="match status" value="1"/>
</dbReference>
<dbReference type="RefSeq" id="WP_113032053.1">
    <property type="nucleotide sequence ID" value="NZ_QMFB01000009.1"/>
</dbReference>
<evidence type="ECO:0000256" key="10">
    <source>
        <dbReference type="PROSITE-ProRule" id="PRU10072"/>
    </source>
</evidence>
<evidence type="ECO:0000259" key="12">
    <source>
        <dbReference type="SMART" id="SM00986"/>
    </source>
</evidence>
<dbReference type="EC" id="3.2.2.27" evidence="4 9"/>
<evidence type="ECO:0000256" key="1">
    <source>
        <dbReference type="ARBA" id="ARBA00001400"/>
    </source>
</evidence>
<name>A0A329MLI0_9BACL</name>
<dbReference type="NCBIfam" id="TIGR00628">
    <property type="entry name" value="ung"/>
    <property type="match status" value="1"/>
</dbReference>
<comment type="catalytic activity">
    <reaction evidence="1 9 11">
        <text>Hydrolyzes single-stranded DNA or mismatched double-stranded DNA and polynucleotides, releasing free uracil.</text>
        <dbReference type="EC" id="3.2.2.27"/>
    </reaction>
</comment>
<dbReference type="AlphaFoldDB" id="A0A329MLI0"/>
<dbReference type="OrthoDB" id="9804372at2"/>
<evidence type="ECO:0000256" key="11">
    <source>
        <dbReference type="RuleBase" id="RU003780"/>
    </source>
</evidence>
<evidence type="ECO:0000313" key="14">
    <source>
        <dbReference type="Proteomes" id="UP000250369"/>
    </source>
</evidence>
<proteinExistence type="inferred from homology"/>
<dbReference type="FunFam" id="3.40.470.10:FF:000001">
    <property type="entry name" value="Uracil-DNA glycosylase"/>
    <property type="match status" value="1"/>
</dbReference>
<dbReference type="InterPro" id="IPR018085">
    <property type="entry name" value="Ura-DNA_Glyclase_AS"/>
</dbReference>
<accession>A0A329MLI0</accession>
<feature type="active site" description="Proton acceptor" evidence="9 10">
    <location>
        <position position="64"/>
    </location>
</feature>
<dbReference type="NCBIfam" id="NF003588">
    <property type="entry name" value="PRK05254.1-1"/>
    <property type="match status" value="1"/>
</dbReference>
<evidence type="ECO:0000256" key="7">
    <source>
        <dbReference type="ARBA" id="ARBA00022801"/>
    </source>
</evidence>
<gene>
    <name evidence="9" type="primary">ung</name>
    <name evidence="13" type="ORF">DQG23_16945</name>
</gene>
<dbReference type="CDD" id="cd10027">
    <property type="entry name" value="UDG-F1-like"/>
    <property type="match status" value="1"/>
</dbReference>
<dbReference type="SMART" id="SM00987">
    <property type="entry name" value="UreE_C"/>
    <property type="match status" value="1"/>
</dbReference>
<dbReference type="Pfam" id="PF03167">
    <property type="entry name" value="UDG"/>
    <property type="match status" value="1"/>
</dbReference>
<dbReference type="PANTHER" id="PTHR11264:SF0">
    <property type="entry name" value="URACIL-DNA GLYCOSYLASE"/>
    <property type="match status" value="1"/>
</dbReference>
<keyword evidence="13" id="KW-0326">Glycosidase</keyword>
<comment type="caution">
    <text evidence="13">The sequence shown here is derived from an EMBL/GenBank/DDBJ whole genome shotgun (WGS) entry which is preliminary data.</text>
</comment>
<keyword evidence="9" id="KW-0963">Cytoplasm</keyword>
<evidence type="ECO:0000256" key="2">
    <source>
        <dbReference type="ARBA" id="ARBA00002631"/>
    </source>
</evidence>
<comment type="subcellular location">
    <subcellularLocation>
        <location evidence="9">Cytoplasm</location>
    </subcellularLocation>
</comment>
<dbReference type="GO" id="GO:0005737">
    <property type="term" value="C:cytoplasm"/>
    <property type="evidence" value="ECO:0007669"/>
    <property type="project" value="UniProtKB-SubCell"/>
</dbReference>
<reference evidence="13 14" key="1">
    <citation type="journal article" date="2009" name="Int. J. Syst. Evol. Microbiol.">
        <title>Paenibacillus contaminans sp. nov., isolated from a contaminated laboratory plate.</title>
        <authorList>
            <person name="Chou J.H."/>
            <person name="Lee J.H."/>
            <person name="Lin M.C."/>
            <person name="Chang P.S."/>
            <person name="Arun A.B."/>
            <person name="Young C.C."/>
            <person name="Chen W.M."/>
        </authorList>
    </citation>
    <scope>NUCLEOTIDE SEQUENCE [LARGE SCALE GENOMIC DNA]</scope>
    <source>
        <strain evidence="13 14">CKOBP-6</strain>
    </source>
</reference>
<evidence type="ECO:0000256" key="9">
    <source>
        <dbReference type="HAMAP-Rule" id="MF_00148"/>
    </source>
</evidence>
<evidence type="ECO:0000256" key="4">
    <source>
        <dbReference type="ARBA" id="ARBA00012030"/>
    </source>
</evidence>
<dbReference type="InterPro" id="IPR005122">
    <property type="entry name" value="Uracil-DNA_glycosylase-like"/>
</dbReference>
<evidence type="ECO:0000256" key="3">
    <source>
        <dbReference type="ARBA" id="ARBA00008184"/>
    </source>
</evidence>
<dbReference type="EMBL" id="QMFB01000009">
    <property type="protein sequence ID" value="RAV20156.1"/>
    <property type="molecule type" value="Genomic_DNA"/>
</dbReference>
<dbReference type="GO" id="GO:0097510">
    <property type="term" value="P:base-excision repair, AP site formation via deaminated base removal"/>
    <property type="evidence" value="ECO:0007669"/>
    <property type="project" value="TreeGrafter"/>
</dbReference>
<dbReference type="Gene3D" id="3.40.470.10">
    <property type="entry name" value="Uracil-DNA glycosylase-like domain"/>
    <property type="match status" value="1"/>
</dbReference>
<dbReference type="SUPFAM" id="SSF52141">
    <property type="entry name" value="Uracil-DNA glycosylase-like"/>
    <property type="match status" value="1"/>
</dbReference>
<dbReference type="NCBIfam" id="NF003592">
    <property type="entry name" value="PRK05254.1-5"/>
    <property type="match status" value="1"/>
</dbReference>
<evidence type="ECO:0000256" key="5">
    <source>
        <dbReference type="ARBA" id="ARBA00018429"/>
    </source>
</evidence>
<dbReference type="HAMAP" id="MF_00148">
    <property type="entry name" value="UDG"/>
    <property type="match status" value="1"/>
</dbReference>
<dbReference type="PANTHER" id="PTHR11264">
    <property type="entry name" value="URACIL-DNA GLYCOSYLASE"/>
    <property type="match status" value="1"/>
</dbReference>
<evidence type="ECO:0000313" key="13">
    <source>
        <dbReference type="EMBL" id="RAV20156.1"/>
    </source>
</evidence>
<sequence length="231" mass="26137">MAILKNDWAPLLEQEFEQPYYLKLRQFLVEEYRTQVIYPNQHDIFSALHLTPYAGVKVVILGQDPYHGPGQAHGLSFSVKPGVATPPSLQNMFKELHTDLGCKIPDNGYLVKWAEQGVLLLNTVLTVRQQLPNSHKAAGWETFTTRVIEALSLRKEPVVFMLWGSHAQAKLPLIDTNKHYVIRSPHPSPLSAHRGFFGSKPFSQANAYLRSIGETEIDWQIPDLSEQQQIG</sequence>
<feature type="domain" description="Uracil-DNA glycosylase-like" evidence="12">
    <location>
        <begin position="49"/>
        <end position="209"/>
    </location>
</feature>
<protein>
    <recommendedName>
        <fullName evidence="5 9">Uracil-DNA glycosylase</fullName>
        <shortName evidence="9">UDG</shortName>
        <ecNumber evidence="4 9">3.2.2.27</ecNumber>
    </recommendedName>
</protein>